<organism evidence="1 2">
    <name type="scientific">Phellinidium pouzarii</name>
    <dbReference type="NCBI Taxonomy" id="167371"/>
    <lineage>
        <taxon>Eukaryota</taxon>
        <taxon>Fungi</taxon>
        <taxon>Dikarya</taxon>
        <taxon>Basidiomycota</taxon>
        <taxon>Agaricomycotina</taxon>
        <taxon>Agaricomycetes</taxon>
        <taxon>Hymenochaetales</taxon>
        <taxon>Hymenochaetaceae</taxon>
        <taxon>Phellinidium</taxon>
    </lineage>
</organism>
<dbReference type="EMBL" id="SGPK01000649">
    <property type="protein sequence ID" value="THH00164.1"/>
    <property type="molecule type" value="Genomic_DNA"/>
</dbReference>
<dbReference type="OrthoDB" id="2742205at2759"/>
<gene>
    <name evidence="1" type="ORF">EW145_g7128</name>
</gene>
<accession>A0A4S4KPC1</accession>
<dbReference type="Proteomes" id="UP000308199">
    <property type="component" value="Unassembled WGS sequence"/>
</dbReference>
<evidence type="ECO:0000313" key="1">
    <source>
        <dbReference type="EMBL" id="THH00164.1"/>
    </source>
</evidence>
<sequence length="690" mass="76831">MRRDTTLPWRLPVVNSTPASTILIASVHNRWHAAFEEISSQVRVFDDVPPAVQRQIVEHALIPFLDTIPKSNARAAITKARWIVKKYDRAPQLDLAAKKVEVNGLLDELTKDAKIFVRHDWAKYEILLQEVVESVAEWLNDIWIIAYEFGLDFTRAHSCLLFSTGVLDHVQNLKGSGCECVFSTIYVPISIKNSSGEVVKEFSELGLANVESAILWVWRDVFLSLLASNNQTFVKLVPVLLAEIDDILGWQGLERLILGGLTFSQCTLEREKHSQVLSCDHCHCHFHDPDLDSDYYDEDDIFYADHWKHKLTRKVPLFVQHVQDRMMVIFEASPSVQLFTTLGLIARDDTSQDELNKIISSIATSSATSLAIAIEIYTLNKKPNDIAKLLESHAYLLRPCDSGSLQGGVCVLAATPVHLALALAIIKSELLDTARTVLYALQKSFARLDAPEQRAELPHIARLPRGTAARTERVHRWVEAAVTPGAAPANPMVFAAMMMGLPVPFPVGAEDTDELGFLEIDLHDPDFAELREEFRPDIKGRFDSWIDVAESLEGGTAVLERVYKQVFDLMPWLLAQDIVQEMVGRLADKPSKHHICDALESLSTFAKAQRKKRSRKNAQRQALRANAPLLNPPETAPIGPVSTDAEEALTDVRDAIPEVDVGNGTGEIVDVVTGPTPLFTAFNGAIEDLD</sequence>
<comment type="caution">
    <text evidence="1">The sequence shown here is derived from an EMBL/GenBank/DDBJ whole genome shotgun (WGS) entry which is preliminary data.</text>
</comment>
<dbReference type="AlphaFoldDB" id="A0A4S4KPC1"/>
<reference evidence="1 2" key="1">
    <citation type="submission" date="2019-02" db="EMBL/GenBank/DDBJ databases">
        <title>Genome sequencing of the rare red list fungi Phellinidium pouzarii.</title>
        <authorList>
            <person name="Buettner E."/>
            <person name="Kellner H."/>
        </authorList>
    </citation>
    <scope>NUCLEOTIDE SEQUENCE [LARGE SCALE GENOMIC DNA]</scope>
    <source>
        <strain evidence="1 2">DSM 108285</strain>
    </source>
</reference>
<keyword evidence="2" id="KW-1185">Reference proteome</keyword>
<proteinExistence type="predicted"/>
<protein>
    <submittedName>
        <fullName evidence="1">Uncharacterized protein</fullName>
    </submittedName>
</protein>
<name>A0A4S4KPC1_9AGAM</name>
<evidence type="ECO:0000313" key="2">
    <source>
        <dbReference type="Proteomes" id="UP000308199"/>
    </source>
</evidence>